<dbReference type="EMBL" id="RCZP01000011">
    <property type="protein sequence ID" value="TPG55929.1"/>
    <property type="molecule type" value="Genomic_DNA"/>
</dbReference>
<gene>
    <name evidence="1" type="ORF">EAH89_13405</name>
</gene>
<evidence type="ECO:0000313" key="1">
    <source>
        <dbReference type="EMBL" id="TPG55929.1"/>
    </source>
</evidence>
<accession>A0A502G289</accession>
<sequence length="131" mass="14225">MTAIFLGAMSAVAVAQPRQPLTVTGHVQGYSCMMLNLTNEQLADWENAPAVLAEPSPNAAKLGVATANVIVASPRHEVNGYLQMLHMDGRPGWIAANKVVPWRNVSNPQTRCIPAMMSNNRLGFDYIRPRG</sequence>
<evidence type="ECO:0008006" key="3">
    <source>
        <dbReference type="Google" id="ProtNLM"/>
    </source>
</evidence>
<organism evidence="1 2">
    <name type="scientific">Muricoccus nepalensis</name>
    <dbReference type="NCBI Taxonomy" id="1854500"/>
    <lineage>
        <taxon>Bacteria</taxon>
        <taxon>Pseudomonadati</taxon>
        <taxon>Pseudomonadota</taxon>
        <taxon>Alphaproteobacteria</taxon>
        <taxon>Acetobacterales</taxon>
        <taxon>Roseomonadaceae</taxon>
        <taxon>Muricoccus</taxon>
    </lineage>
</organism>
<dbReference type="Proteomes" id="UP000317078">
    <property type="component" value="Unassembled WGS sequence"/>
</dbReference>
<dbReference type="AlphaFoldDB" id="A0A502G289"/>
<proteinExistence type="predicted"/>
<reference evidence="1 2" key="1">
    <citation type="journal article" date="2019" name="Environ. Microbiol.">
        <title>Species interactions and distinct microbial communities in high Arctic permafrost affected cryosols are associated with the CH4 and CO2 gas fluxes.</title>
        <authorList>
            <person name="Altshuler I."/>
            <person name="Hamel J."/>
            <person name="Turney S."/>
            <person name="Magnuson E."/>
            <person name="Levesque R."/>
            <person name="Greer C."/>
            <person name="Whyte L.G."/>
        </authorList>
    </citation>
    <scope>NUCLEOTIDE SEQUENCE [LARGE SCALE GENOMIC DNA]</scope>
    <source>
        <strain evidence="1 2">S9.3B</strain>
    </source>
</reference>
<evidence type="ECO:0000313" key="2">
    <source>
        <dbReference type="Proteomes" id="UP000317078"/>
    </source>
</evidence>
<name>A0A502G289_9PROT</name>
<comment type="caution">
    <text evidence="1">The sequence shown here is derived from an EMBL/GenBank/DDBJ whole genome shotgun (WGS) entry which is preliminary data.</text>
</comment>
<keyword evidence="2" id="KW-1185">Reference proteome</keyword>
<protein>
    <recommendedName>
        <fullName evidence="3">SH3 domain-containing protein</fullName>
    </recommendedName>
</protein>